<dbReference type="Pfam" id="PF20420">
    <property type="entry name" value="DUF6702"/>
    <property type="match status" value="1"/>
</dbReference>
<evidence type="ECO:0000256" key="1">
    <source>
        <dbReference type="SAM" id="MobiDB-lite"/>
    </source>
</evidence>
<dbReference type="KEGG" id="snep:Enr13x_13810"/>
<evidence type="ECO:0000313" key="3">
    <source>
        <dbReference type="Proteomes" id="UP000319004"/>
    </source>
</evidence>
<feature type="region of interest" description="Disordered" evidence="1">
    <location>
        <begin position="81"/>
        <end position="111"/>
    </location>
</feature>
<dbReference type="InterPro" id="IPR046525">
    <property type="entry name" value="DUF6702"/>
</dbReference>
<sequence length="189" mass="21626">MTSVIVAFWSALLMHPVHETVCELEWNAETRRVEVALRIDVLDEQWMARTIQADTADDDTADDDWRANYLRSKLFFDPQIGRGERAETGPRKPGPPESGPVKPKPDKLRGRPIRWVGRKPDGGHVWWFFEVVCEDGRPPTSIQTRLLFDRHVDYQHRIVVLGKPVADNGKRLSILLTERQPSAALALVR</sequence>
<protein>
    <submittedName>
        <fullName evidence="2">Uncharacterized protein</fullName>
    </submittedName>
</protein>
<keyword evidence="3" id="KW-1185">Reference proteome</keyword>
<proteinExistence type="predicted"/>
<gene>
    <name evidence="2" type="ORF">Enr13x_13810</name>
</gene>
<name>A0A518HL22_9BACT</name>
<dbReference type="Proteomes" id="UP000319004">
    <property type="component" value="Chromosome"/>
</dbReference>
<reference evidence="2 3" key="1">
    <citation type="submission" date="2019-03" db="EMBL/GenBank/DDBJ databases">
        <title>Deep-cultivation of Planctomycetes and their phenomic and genomic characterization uncovers novel biology.</title>
        <authorList>
            <person name="Wiegand S."/>
            <person name="Jogler M."/>
            <person name="Boedeker C."/>
            <person name="Pinto D."/>
            <person name="Vollmers J."/>
            <person name="Rivas-Marin E."/>
            <person name="Kohn T."/>
            <person name="Peeters S.H."/>
            <person name="Heuer A."/>
            <person name="Rast P."/>
            <person name="Oberbeckmann S."/>
            <person name="Bunk B."/>
            <person name="Jeske O."/>
            <person name="Meyerdierks A."/>
            <person name="Storesund J.E."/>
            <person name="Kallscheuer N."/>
            <person name="Luecker S."/>
            <person name="Lage O.M."/>
            <person name="Pohl T."/>
            <person name="Merkel B.J."/>
            <person name="Hornburger P."/>
            <person name="Mueller R.-W."/>
            <person name="Bruemmer F."/>
            <person name="Labrenz M."/>
            <person name="Spormann A.M."/>
            <person name="Op den Camp H."/>
            <person name="Overmann J."/>
            <person name="Amann R."/>
            <person name="Jetten M.S.M."/>
            <person name="Mascher T."/>
            <person name="Medema M.H."/>
            <person name="Devos D.P."/>
            <person name="Kaster A.-K."/>
            <person name="Ovreas L."/>
            <person name="Rohde M."/>
            <person name="Galperin M.Y."/>
            <person name="Jogler C."/>
        </authorList>
    </citation>
    <scope>NUCLEOTIDE SEQUENCE [LARGE SCALE GENOMIC DNA]</scope>
    <source>
        <strain evidence="2 3">Enr13</strain>
    </source>
</reference>
<dbReference type="OrthoDB" id="273910at2"/>
<dbReference type="EMBL" id="CP037423">
    <property type="protein sequence ID" value="QDV41538.1"/>
    <property type="molecule type" value="Genomic_DNA"/>
</dbReference>
<evidence type="ECO:0000313" key="2">
    <source>
        <dbReference type="EMBL" id="QDV41538.1"/>
    </source>
</evidence>
<organism evidence="2 3">
    <name type="scientific">Stieleria neptunia</name>
    <dbReference type="NCBI Taxonomy" id="2527979"/>
    <lineage>
        <taxon>Bacteria</taxon>
        <taxon>Pseudomonadati</taxon>
        <taxon>Planctomycetota</taxon>
        <taxon>Planctomycetia</taxon>
        <taxon>Pirellulales</taxon>
        <taxon>Pirellulaceae</taxon>
        <taxon>Stieleria</taxon>
    </lineage>
</organism>
<accession>A0A518HL22</accession>
<dbReference type="AlphaFoldDB" id="A0A518HL22"/>